<organism evidence="2 3">
    <name type="scientific">Puniceicoccus vermicola</name>
    <dbReference type="NCBI Taxonomy" id="388746"/>
    <lineage>
        <taxon>Bacteria</taxon>
        <taxon>Pseudomonadati</taxon>
        <taxon>Verrucomicrobiota</taxon>
        <taxon>Opitutia</taxon>
        <taxon>Puniceicoccales</taxon>
        <taxon>Puniceicoccaceae</taxon>
        <taxon>Puniceicoccus</taxon>
    </lineage>
</organism>
<accession>A0A7X1AV69</accession>
<dbReference type="SUPFAM" id="SSF49785">
    <property type="entry name" value="Galactose-binding domain-like"/>
    <property type="match status" value="1"/>
</dbReference>
<keyword evidence="1" id="KW-0732">Signal</keyword>
<feature type="signal peptide" evidence="1">
    <location>
        <begin position="1"/>
        <end position="37"/>
    </location>
</feature>
<dbReference type="EMBL" id="JACHVA010000029">
    <property type="protein sequence ID" value="MBC2600625.1"/>
    <property type="molecule type" value="Genomic_DNA"/>
</dbReference>
<evidence type="ECO:0000256" key="1">
    <source>
        <dbReference type="SAM" id="SignalP"/>
    </source>
</evidence>
<name>A0A7X1AV69_9BACT</name>
<feature type="chain" id="PRO_5030794852" description="Fibronectin type-III domain-containing protein" evidence="1">
    <location>
        <begin position="38"/>
        <end position="1008"/>
    </location>
</feature>
<comment type="caution">
    <text evidence="2">The sequence shown here is derived from an EMBL/GenBank/DDBJ whole genome shotgun (WGS) entry which is preliminary data.</text>
</comment>
<dbReference type="InterPro" id="IPR013783">
    <property type="entry name" value="Ig-like_fold"/>
</dbReference>
<evidence type="ECO:0000313" key="2">
    <source>
        <dbReference type="EMBL" id="MBC2600625.1"/>
    </source>
</evidence>
<sequence>MTSKLLISHRGAFGPGFVSLVASTLLFLSSLSLSVHAQSSGDESRVTIRGGLFDAGHSLSWEGKEGYVYFIQQSEDLQTWEFVKIFDVGEGRQIEKLLSSDGDFMFYRLLYSDDPDSELLSEDYSGSGLSAWQMIQLGYNPFEWTDSTGNRIHDAWEEHFFGVQGLDPDADFDDDEMSNRLEFLLGTNPTVPTTDVIPVSAPVIQGVYATTGTIYIDWEPSLGIHEMRRYFVYRDGSLIDTTRVERTGFTDRISEPGVTHRYEIQAEDLTRQKGEKRMVEASTVLESNIPEPWQVANVGEPYEGQGPGFSSFSEEEGRFVLSSSTEGMVRSFYFVYQPVDGDFSISTRVDSVQATAMWAKAGLAAVEDLTGEGRGVGYALNGTEDAQYFKAATYGGGVGYVTTPDVHTDGWIRIEREGDIWRFSASQDGQNWLVTGEEILELPDSVYVGIGVSNSNRSNFGTGVFSDVRLEINPAVDRVADGDGDGISDFEETEILFSDPEVQDIGAITTVQSLRGIDRVATLGHWAVDGDRLEARDERGWVEYTIDVPEDGIYRLSLALQETANPTNDSFHNFDFSVDGNPLDRVRLRLDPSIPAFAQVITPYLSAGLHTVRVDWENTLTYRRIAILGLTVDSLEDLGWVDHRLQTINGIVTPVDAINESFVSPFLIEGWAKHFSSLTVTGDEAQSYTVAPLPGGYWMAEMDLDAAGAISTAQVSLANGAMSEAVSVSWVPYDLLGSLEKEGTASMNVREGDSILFTLGGLTGTRQGTITITDVAGVEEPVVYSLENEGDVVPHAWNAGGVYQVSGVLDASEGEEALEGLLEVRVFDDRFAGNLTLPVSVAEPWSHPELSFEADVDVDSRLAVTEIAPINGARTFSVGTSSTSPLFLAARLPGEGAVLDTASIAGFRVASSLETSITLADRLPDGTEVIDMPVLVSEVVPGMEIILNIAVSGITFADGSVTKVLTADDFDELGRAYVRFLRSGDASTANCYTMIITLPNGGLQEGGE</sequence>
<dbReference type="Proteomes" id="UP000525652">
    <property type="component" value="Unassembled WGS sequence"/>
</dbReference>
<dbReference type="Gene3D" id="2.60.120.260">
    <property type="entry name" value="Galactose-binding domain-like"/>
    <property type="match status" value="1"/>
</dbReference>
<gene>
    <name evidence="2" type="ORF">H5P30_02400</name>
</gene>
<evidence type="ECO:0000313" key="3">
    <source>
        <dbReference type="Proteomes" id="UP000525652"/>
    </source>
</evidence>
<proteinExistence type="predicted"/>
<dbReference type="RefSeq" id="WP_185691367.1">
    <property type="nucleotide sequence ID" value="NZ_JACHVA010000029.1"/>
</dbReference>
<dbReference type="SUPFAM" id="SSF49899">
    <property type="entry name" value="Concanavalin A-like lectins/glucanases"/>
    <property type="match status" value="1"/>
</dbReference>
<evidence type="ECO:0008006" key="4">
    <source>
        <dbReference type="Google" id="ProtNLM"/>
    </source>
</evidence>
<dbReference type="InterPro" id="IPR008979">
    <property type="entry name" value="Galactose-bd-like_sf"/>
</dbReference>
<dbReference type="AlphaFoldDB" id="A0A7X1AV69"/>
<reference evidence="2 3" key="1">
    <citation type="submission" date="2020-07" db="EMBL/GenBank/DDBJ databases">
        <authorList>
            <person name="Feng X."/>
        </authorList>
    </citation>
    <scope>NUCLEOTIDE SEQUENCE [LARGE SCALE GENOMIC DNA]</scope>
    <source>
        <strain evidence="2 3">JCM14086</strain>
    </source>
</reference>
<keyword evidence="3" id="KW-1185">Reference proteome</keyword>
<protein>
    <recommendedName>
        <fullName evidence="4">Fibronectin type-III domain-containing protein</fullName>
    </recommendedName>
</protein>
<dbReference type="InterPro" id="IPR013320">
    <property type="entry name" value="ConA-like_dom_sf"/>
</dbReference>
<dbReference type="Gene3D" id="2.60.40.10">
    <property type="entry name" value="Immunoglobulins"/>
    <property type="match status" value="1"/>
</dbReference>
<dbReference type="Gene3D" id="2.60.120.200">
    <property type="match status" value="1"/>
</dbReference>